<dbReference type="Gene3D" id="3.40.50.2300">
    <property type="match status" value="2"/>
</dbReference>
<accession>A0A419RRU1</accession>
<dbReference type="InterPro" id="IPR051010">
    <property type="entry name" value="BCAA_transport"/>
</dbReference>
<proteinExistence type="inferred from homology"/>
<organism evidence="5 6">
    <name type="scientific">Aurantiacibacter aquimixticola</name>
    <dbReference type="NCBI Taxonomy" id="1958945"/>
    <lineage>
        <taxon>Bacteria</taxon>
        <taxon>Pseudomonadati</taxon>
        <taxon>Pseudomonadota</taxon>
        <taxon>Alphaproteobacteria</taxon>
        <taxon>Sphingomonadales</taxon>
        <taxon>Erythrobacteraceae</taxon>
        <taxon>Aurantiacibacter</taxon>
    </lineage>
</organism>
<feature type="domain" description="Leucine-binding protein" evidence="4">
    <location>
        <begin position="59"/>
        <end position="374"/>
    </location>
</feature>
<dbReference type="SUPFAM" id="SSF53822">
    <property type="entry name" value="Periplasmic binding protein-like I"/>
    <property type="match status" value="1"/>
</dbReference>
<evidence type="ECO:0000256" key="3">
    <source>
        <dbReference type="ARBA" id="ARBA00022970"/>
    </source>
</evidence>
<dbReference type="PANTHER" id="PTHR30483">
    <property type="entry name" value="LEUCINE-SPECIFIC-BINDING PROTEIN"/>
    <property type="match status" value="1"/>
</dbReference>
<protein>
    <submittedName>
        <fullName evidence="5">Penicillin-binding protein activator</fullName>
    </submittedName>
</protein>
<dbReference type="InterPro" id="IPR028081">
    <property type="entry name" value="Leu-bd"/>
</dbReference>
<reference evidence="5 6" key="1">
    <citation type="journal article" date="2017" name="Int. J. Syst. Evol. Microbiol.">
        <title>Erythrobacter aquimixticola sp. nov., isolated from the junction between the ocean and a freshwater spring.</title>
        <authorList>
            <person name="Park S."/>
            <person name="Jung Y.T."/>
            <person name="Choi S.J."/>
            <person name="Yoon J.H."/>
        </authorList>
    </citation>
    <scope>NUCLEOTIDE SEQUENCE [LARGE SCALE GENOMIC DNA]</scope>
    <source>
        <strain evidence="5 6">JSSK-14</strain>
    </source>
</reference>
<evidence type="ECO:0000256" key="2">
    <source>
        <dbReference type="ARBA" id="ARBA00022729"/>
    </source>
</evidence>
<dbReference type="InterPro" id="IPR028082">
    <property type="entry name" value="Peripla_BP_I"/>
</dbReference>
<comment type="similarity">
    <text evidence="1">Belongs to the leucine-binding protein family.</text>
</comment>
<evidence type="ECO:0000256" key="1">
    <source>
        <dbReference type="ARBA" id="ARBA00010062"/>
    </source>
</evidence>
<keyword evidence="3" id="KW-0813">Transport</keyword>
<evidence type="ECO:0000313" key="5">
    <source>
        <dbReference type="EMBL" id="RJY08495.1"/>
    </source>
</evidence>
<dbReference type="AlphaFoldDB" id="A0A419RRU1"/>
<dbReference type="RefSeq" id="WP_120047438.1">
    <property type="nucleotide sequence ID" value="NZ_RAHX01000001.1"/>
</dbReference>
<comment type="caution">
    <text evidence="5">The sequence shown here is derived from an EMBL/GenBank/DDBJ whole genome shotgun (WGS) entry which is preliminary data.</text>
</comment>
<dbReference type="Pfam" id="PF13458">
    <property type="entry name" value="Peripla_BP_6"/>
    <property type="match status" value="1"/>
</dbReference>
<gene>
    <name evidence="5" type="ORF">D6201_03190</name>
</gene>
<sequence>MFGNVKRLVTVGLGSVLLGACSVIPGGDDGMADRGPVADAPPVAGPSADMLPDDTGRHRVALLVPMSGANGDVGLAIANATTMALLDTGAENLRITTYDTSGGAGAAASRAIGDGNRLILGPLMRDNVGDVLGQARPSDVPVITFSNDTTVARNDVFVMGHVPEQSVARAVNFAIDQGARNFAVLAPRGDYGERTLTATERAVNARGTRVVGIERYDRTNTGIASAADRLAERGGFDTVLIAENGRLSAIAAPRLKEAGASLPSILGTELWSRETELTRVPALRGAWFAAVPDARYRQFADSYQSRFGEEPYRIATLGYDAVLLTLRLTRDWRPGRALDTALLTDSEGFLGLDGSFRFRDNGVGERAFEVRQIGNGAFTVVDPAAQGF</sequence>
<dbReference type="Proteomes" id="UP000285232">
    <property type="component" value="Unassembled WGS sequence"/>
</dbReference>
<dbReference type="CDD" id="cd06339">
    <property type="entry name" value="PBP1_YraM_LppC_lipoprotein-like"/>
    <property type="match status" value="1"/>
</dbReference>
<dbReference type="OrthoDB" id="7210494at2"/>
<keyword evidence="3" id="KW-0029">Amino-acid transport</keyword>
<dbReference type="EMBL" id="RAHX01000001">
    <property type="protein sequence ID" value="RJY08495.1"/>
    <property type="molecule type" value="Genomic_DNA"/>
</dbReference>
<dbReference type="PROSITE" id="PS51257">
    <property type="entry name" value="PROKAR_LIPOPROTEIN"/>
    <property type="match status" value="1"/>
</dbReference>
<name>A0A419RRU1_9SPHN</name>
<keyword evidence="6" id="KW-1185">Reference proteome</keyword>
<evidence type="ECO:0000259" key="4">
    <source>
        <dbReference type="Pfam" id="PF13458"/>
    </source>
</evidence>
<dbReference type="GO" id="GO:0006865">
    <property type="term" value="P:amino acid transport"/>
    <property type="evidence" value="ECO:0007669"/>
    <property type="project" value="UniProtKB-KW"/>
</dbReference>
<dbReference type="PANTHER" id="PTHR30483:SF6">
    <property type="entry name" value="PERIPLASMIC BINDING PROTEIN OF ABC TRANSPORTER FOR NATURAL AMINO ACIDS"/>
    <property type="match status" value="1"/>
</dbReference>
<evidence type="ECO:0000313" key="6">
    <source>
        <dbReference type="Proteomes" id="UP000285232"/>
    </source>
</evidence>
<keyword evidence="2" id="KW-0732">Signal</keyword>